<accession>A0A1H8FKG3</accession>
<dbReference type="PANTHER" id="PTHR31332">
    <property type="entry name" value="7-HYDROXYMETHYL CHLOROPHYLL A REDUCTASE, CHLOROPLASTIC"/>
    <property type="match status" value="1"/>
</dbReference>
<protein>
    <submittedName>
        <fullName evidence="3">Coenzyme F420 hydrogenase subunit beta</fullName>
    </submittedName>
</protein>
<dbReference type="InterPro" id="IPR007516">
    <property type="entry name" value="Co_F420_Hydgase/DH_bsu_N"/>
</dbReference>
<sequence length="450" mass="48748">MRRRCGRGRGGGAGGEVRATACVKLTGQCGGLRYGPHMIQTTANAPTLPRFADAAPRGLCTDCGVSRMADPAACGRACQFIKPDYPALEAQVHGRAAQEGGDEGFFGVHSAMYRARMTAPATGAQWTGITTGLAAELLRRGTVDAVLAMVPDADDRWAPRPAILTTPDQMQQARGMRMGYAPLLALLEPALAAGHRRIAVIGIPCQIHALRALESELGFERIYVIGTPCSDNTTTANFHGFLARLTPAPDTVTYLEFRADYHVELRFTDGSRRLIPFLQLPLSDLPGDFFPLTCRTCVDYTNRLADITVGYMAGMGDQWLIIRNARGAEMLAALGDAVLLEAPQSHGKRASAVKGFIANTARAAGGLPLRRMPDWLRPVMGWLMPRLGPKGLEFARARVEMKAAEAILHLRRERPAMMKNMIPGHVWRIAAPYGLVPDDGEQRDDAPPTT</sequence>
<dbReference type="STRING" id="245187.SAMN04488003_11344"/>
<dbReference type="InterPro" id="IPR007525">
    <property type="entry name" value="FrhB_FdhB_C"/>
</dbReference>
<proteinExistence type="predicted"/>
<dbReference type="Proteomes" id="UP000199585">
    <property type="component" value="Unassembled WGS sequence"/>
</dbReference>
<evidence type="ECO:0000259" key="1">
    <source>
        <dbReference type="Pfam" id="PF04422"/>
    </source>
</evidence>
<feature type="domain" description="Coenzyme F420 hydrogenase/dehydrogenase beta subunit C-terminal" evidence="2">
    <location>
        <begin position="196"/>
        <end position="341"/>
    </location>
</feature>
<keyword evidence="4" id="KW-1185">Reference proteome</keyword>
<dbReference type="PANTHER" id="PTHR31332:SF0">
    <property type="entry name" value="7-HYDROXYMETHYL CHLOROPHYLL A REDUCTASE, CHLOROPLASTIC"/>
    <property type="match status" value="1"/>
</dbReference>
<dbReference type="EMBL" id="FOCI01000013">
    <property type="protein sequence ID" value="SEN32126.1"/>
    <property type="molecule type" value="Genomic_DNA"/>
</dbReference>
<name>A0A1H8FKG3_9RHOB</name>
<evidence type="ECO:0000259" key="2">
    <source>
        <dbReference type="Pfam" id="PF04432"/>
    </source>
</evidence>
<evidence type="ECO:0000313" key="3">
    <source>
        <dbReference type="EMBL" id="SEN32126.1"/>
    </source>
</evidence>
<evidence type="ECO:0000313" key="4">
    <source>
        <dbReference type="Proteomes" id="UP000199585"/>
    </source>
</evidence>
<dbReference type="GO" id="GO:0052592">
    <property type="term" value="F:oxidoreductase activity, acting on CH or CH2 groups, with an iron-sulfur protein as acceptor"/>
    <property type="evidence" value="ECO:0007669"/>
    <property type="project" value="TreeGrafter"/>
</dbReference>
<dbReference type="Pfam" id="PF04432">
    <property type="entry name" value="FrhB_FdhB_C"/>
    <property type="match status" value="1"/>
</dbReference>
<dbReference type="Pfam" id="PF04422">
    <property type="entry name" value="FrhB_FdhB_N"/>
    <property type="match status" value="1"/>
</dbReference>
<organism evidence="3 4">
    <name type="scientific">Loktanella fryxellensis</name>
    <dbReference type="NCBI Taxonomy" id="245187"/>
    <lineage>
        <taxon>Bacteria</taxon>
        <taxon>Pseudomonadati</taxon>
        <taxon>Pseudomonadota</taxon>
        <taxon>Alphaproteobacteria</taxon>
        <taxon>Rhodobacterales</taxon>
        <taxon>Roseobacteraceae</taxon>
        <taxon>Loktanella</taxon>
    </lineage>
</organism>
<feature type="domain" description="Coenzyme F420 hydrogenase/dehydrogenase beta subunit N-terminal" evidence="1">
    <location>
        <begin position="112"/>
        <end position="188"/>
    </location>
</feature>
<dbReference type="InterPro" id="IPR045220">
    <property type="entry name" value="FRHB/FDHB/HCAR-like"/>
</dbReference>
<reference evidence="3 4" key="1">
    <citation type="submission" date="2016-10" db="EMBL/GenBank/DDBJ databases">
        <authorList>
            <person name="de Groot N.N."/>
        </authorList>
    </citation>
    <scope>NUCLEOTIDE SEQUENCE [LARGE SCALE GENOMIC DNA]</scope>
    <source>
        <strain evidence="3 4">DSM 16213</strain>
    </source>
</reference>
<gene>
    <name evidence="3" type="ORF">SAMN04488003_11344</name>
</gene>
<dbReference type="AlphaFoldDB" id="A0A1H8FKG3"/>